<evidence type="ECO:0000256" key="1">
    <source>
        <dbReference type="ARBA" id="ARBA00010618"/>
    </source>
</evidence>
<comment type="subunit">
    <text evidence="5">Part of the 50S ribosomal subunit.</text>
</comment>
<accession>A0A3D5IWJ3</accession>
<dbReference type="InterPro" id="IPR041988">
    <property type="entry name" value="Ribosomal_uL24_KOW"/>
</dbReference>
<comment type="function">
    <text evidence="5">One of the proteins that surrounds the polypeptide exit tunnel on the outside of the subunit.</text>
</comment>
<keyword evidence="2 5" id="KW-0689">Ribosomal protein</keyword>
<dbReference type="SMART" id="SM00739">
    <property type="entry name" value="KOW"/>
    <property type="match status" value="1"/>
</dbReference>
<comment type="function">
    <text evidence="5">One of two assembly initiator proteins, it binds directly to the 5'-end of the 23S rRNA, where it nucleates assembly of the 50S subunit.</text>
</comment>
<dbReference type="CDD" id="cd06089">
    <property type="entry name" value="KOW_RPL26"/>
    <property type="match status" value="1"/>
</dbReference>
<feature type="domain" description="KOW" evidence="6">
    <location>
        <begin position="2"/>
        <end position="29"/>
    </location>
</feature>
<dbReference type="InterPro" id="IPR005824">
    <property type="entry name" value="KOW"/>
</dbReference>
<dbReference type="GO" id="GO:1990904">
    <property type="term" value="C:ribonucleoprotein complex"/>
    <property type="evidence" value="ECO:0007669"/>
    <property type="project" value="UniProtKB-KW"/>
</dbReference>
<dbReference type="InterPro" id="IPR014722">
    <property type="entry name" value="Rib_uL2_dom2"/>
</dbReference>
<organism evidence="7 8">
    <name type="scientific">Zunongwangia profunda</name>
    <dbReference type="NCBI Taxonomy" id="398743"/>
    <lineage>
        <taxon>Bacteria</taxon>
        <taxon>Pseudomonadati</taxon>
        <taxon>Bacteroidota</taxon>
        <taxon>Flavobacteriia</taxon>
        <taxon>Flavobacteriales</taxon>
        <taxon>Flavobacteriaceae</taxon>
        <taxon>Zunongwangia</taxon>
    </lineage>
</organism>
<comment type="similarity">
    <text evidence="1 5">Belongs to the universal ribosomal protein uL24 family.</text>
</comment>
<dbReference type="InterPro" id="IPR003256">
    <property type="entry name" value="Ribosomal_uL24"/>
</dbReference>
<evidence type="ECO:0000256" key="4">
    <source>
        <dbReference type="ARBA" id="ARBA00035206"/>
    </source>
</evidence>
<dbReference type="Gene3D" id="2.30.30.30">
    <property type="match status" value="1"/>
</dbReference>
<name>A0A3D5IWJ3_9FLAO</name>
<dbReference type="EMBL" id="DPMF01000095">
    <property type="protein sequence ID" value="HCV80259.1"/>
    <property type="molecule type" value="Genomic_DNA"/>
</dbReference>
<gene>
    <name evidence="5" type="primary">rplX</name>
    <name evidence="7" type="ORF">DGQ38_04350</name>
</gene>
<dbReference type="Pfam" id="PF17136">
    <property type="entry name" value="ribosomal_L24"/>
    <property type="match status" value="1"/>
</dbReference>
<evidence type="ECO:0000313" key="7">
    <source>
        <dbReference type="EMBL" id="HCV80259.1"/>
    </source>
</evidence>
<evidence type="ECO:0000313" key="8">
    <source>
        <dbReference type="Proteomes" id="UP000264330"/>
    </source>
</evidence>
<dbReference type="GO" id="GO:0003735">
    <property type="term" value="F:structural constituent of ribosome"/>
    <property type="evidence" value="ECO:0007669"/>
    <property type="project" value="InterPro"/>
</dbReference>
<proteinExistence type="inferred from homology"/>
<dbReference type="PANTHER" id="PTHR12903">
    <property type="entry name" value="MITOCHONDRIAL RIBOSOMAL PROTEIN L24"/>
    <property type="match status" value="1"/>
</dbReference>
<keyword evidence="5" id="KW-0699">rRNA-binding</keyword>
<dbReference type="GO" id="GO:0005840">
    <property type="term" value="C:ribosome"/>
    <property type="evidence" value="ECO:0007669"/>
    <property type="project" value="UniProtKB-KW"/>
</dbReference>
<dbReference type="Pfam" id="PF00467">
    <property type="entry name" value="KOW"/>
    <property type="match status" value="1"/>
</dbReference>
<evidence type="ECO:0000259" key="6">
    <source>
        <dbReference type="SMART" id="SM00739"/>
    </source>
</evidence>
<reference evidence="7 8" key="1">
    <citation type="journal article" date="2018" name="Nat. Biotechnol.">
        <title>A standardized bacterial taxonomy based on genome phylogeny substantially revises the tree of life.</title>
        <authorList>
            <person name="Parks D.H."/>
            <person name="Chuvochina M."/>
            <person name="Waite D.W."/>
            <person name="Rinke C."/>
            <person name="Skarshewski A."/>
            <person name="Chaumeil P.A."/>
            <person name="Hugenholtz P."/>
        </authorList>
    </citation>
    <scope>NUCLEOTIDE SEQUENCE [LARGE SCALE GENOMIC DNA]</scope>
    <source>
        <strain evidence="7">UBA9359</strain>
    </source>
</reference>
<dbReference type="GO" id="GO:0006412">
    <property type="term" value="P:translation"/>
    <property type="evidence" value="ECO:0007669"/>
    <property type="project" value="UniProtKB-UniRule"/>
</dbReference>
<keyword evidence="5" id="KW-0694">RNA-binding</keyword>
<keyword evidence="3 5" id="KW-0687">Ribonucleoprotein</keyword>
<protein>
    <recommendedName>
        <fullName evidence="4 5">Large ribosomal subunit protein uL24</fullName>
    </recommendedName>
</protein>
<comment type="caution">
    <text evidence="7">The sequence shown here is derived from an EMBL/GenBank/DDBJ whole genome shotgun (WGS) entry which is preliminary data.</text>
</comment>
<dbReference type="InterPro" id="IPR057264">
    <property type="entry name" value="Ribosomal_uL24_C"/>
</dbReference>
<dbReference type="Proteomes" id="UP000264330">
    <property type="component" value="Unassembled WGS sequence"/>
</dbReference>
<evidence type="ECO:0000256" key="3">
    <source>
        <dbReference type="ARBA" id="ARBA00023274"/>
    </source>
</evidence>
<dbReference type="HAMAP" id="MF_01326_B">
    <property type="entry name" value="Ribosomal_uL24_B"/>
    <property type="match status" value="1"/>
</dbReference>
<dbReference type="AlphaFoldDB" id="A0A3D5IWJ3"/>
<dbReference type="InterPro" id="IPR008991">
    <property type="entry name" value="Translation_prot_SH3-like_sf"/>
</dbReference>
<evidence type="ECO:0000256" key="2">
    <source>
        <dbReference type="ARBA" id="ARBA00022980"/>
    </source>
</evidence>
<dbReference type="NCBIfam" id="TIGR01079">
    <property type="entry name" value="rplX_bact"/>
    <property type="match status" value="1"/>
</dbReference>
<sequence length="102" mass="11332">MHLKTGMTVRVMSGNHKGKEGKILYVHPQKERVIIEGVNLIKRHTKPSQDNPQGGIVEREGSIHISNVMLIHSGKPTRIGYKKLDDGSKVRIAIKTGDEISL</sequence>
<dbReference type="SUPFAM" id="SSF50104">
    <property type="entry name" value="Translation proteins SH3-like domain"/>
    <property type="match status" value="1"/>
</dbReference>
<evidence type="ECO:0000256" key="5">
    <source>
        <dbReference type="HAMAP-Rule" id="MF_01326"/>
    </source>
</evidence>
<dbReference type="GO" id="GO:0019843">
    <property type="term" value="F:rRNA binding"/>
    <property type="evidence" value="ECO:0007669"/>
    <property type="project" value="UniProtKB-UniRule"/>
</dbReference>